<dbReference type="PANTHER" id="PTHR43095:SF3">
    <property type="entry name" value="L-XYLULOSE_3-KETO-L-GULONATE KINASE"/>
    <property type="match status" value="1"/>
</dbReference>
<evidence type="ECO:0000313" key="7">
    <source>
        <dbReference type="EMBL" id="RYB04624.1"/>
    </source>
</evidence>
<dbReference type="CDD" id="cd07802">
    <property type="entry name" value="ASKHA_NBD_FGGY_EcLyxK-like"/>
    <property type="match status" value="1"/>
</dbReference>
<feature type="domain" description="Carbohydrate kinase FGGY N-terminal" evidence="5">
    <location>
        <begin position="1"/>
        <end position="245"/>
    </location>
</feature>
<comment type="caution">
    <text evidence="7">The sequence shown here is derived from an EMBL/GenBank/DDBJ whole genome shotgun (WGS) entry which is preliminary data.</text>
</comment>
<dbReference type="Pfam" id="PF00370">
    <property type="entry name" value="FGGY_N"/>
    <property type="match status" value="1"/>
</dbReference>
<reference evidence="7 8" key="1">
    <citation type="submission" date="2018-09" db="EMBL/GenBank/DDBJ databases">
        <authorList>
            <person name="Grouzdev D.S."/>
            <person name="Krutkina M.S."/>
        </authorList>
    </citation>
    <scope>NUCLEOTIDE SEQUENCE [LARGE SCALE GENOMIC DNA]</scope>
    <source>
        <strain evidence="7 8">RmlP001</strain>
    </source>
</reference>
<dbReference type="Pfam" id="PF02782">
    <property type="entry name" value="FGGY_C"/>
    <property type="match status" value="1"/>
</dbReference>
<keyword evidence="8" id="KW-1185">Reference proteome</keyword>
<comment type="similarity">
    <text evidence="1 4">Belongs to the FGGY kinase family.</text>
</comment>
<gene>
    <name evidence="7" type="ORF">D3272_11755</name>
</gene>
<evidence type="ECO:0000256" key="4">
    <source>
        <dbReference type="RuleBase" id="RU003733"/>
    </source>
</evidence>
<dbReference type="InterPro" id="IPR018485">
    <property type="entry name" value="FGGY_C"/>
</dbReference>
<dbReference type="PROSITE" id="PS00445">
    <property type="entry name" value="FGGY_KINASES_2"/>
    <property type="match status" value="1"/>
</dbReference>
<reference evidence="7 8" key="2">
    <citation type="submission" date="2019-02" db="EMBL/GenBank/DDBJ databases">
        <title>'Lichenibacterium ramalinii' gen. nov. sp. nov., 'Lichenibacterium minor' gen. nov. sp. nov.</title>
        <authorList>
            <person name="Pankratov T."/>
        </authorList>
    </citation>
    <scope>NUCLEOTIDE SEQUENCE [LARGE SCALE GENOMIC DNA]</scope>
    <source>
        <strain evidence="7 8">RmlP001</strain>
    </source>
</reference>
<evidence type="ECO:0000259" key="5">
    <source>
        <dbReference type="Pfam" id="PF00370"/>
    </source>
</evidence>
<dbReference type="InterPro" id="IPR050406">
    <property type="entry name" value="FGGY_Carb_Kinase"/>
</dbReference>
<evidence type="ECO:0000256" key="1">
    <source>
        <dbReference type="ARBA" id="ARBA00009156"/>
    </source>
</evidence>
<dbReference type="EMBL" id="QYBC01000009">
    <property type="protein sequence ID" value="RYB04624.1"/>
    <property type="molecule type" value="Genomic_DNA"/>
</dbReference>
<dbReference type="Gene3D" id="3.30.420.40">
    <property type="match status" value="2"/>
</dbReference>
<dbReference type="SUPFAM" id="SSF53067">
    <property type="entry name" value="Actin-like ATPase domain"/>
    <property type="match status" value="2"/>
</dbReference>
<sequence>MLLGLDCGSTAVKAVLFDADGRTLATGARRTEPRQPGPNRVEHDMDRLWDLAAEAIRDALAAAPAGSRVEAIGVTGHGDGLYLLDRGGRPLGPGIQSVDSRAHAVTAGWAASGLLDRVAAITAQRPYPYAASALLAWMAQHEPERFAAIGHVLFCKDWLRFRLTGVLAADPTDASTAFTEARSQTYSDDLLASMGLDALRPALPPIRPSSGVIGTVSAAAAAATGLREGTPVAGGMHDVTASAVGLGILDAGALAITAGTFSINETLSDHLAPDPRWTARAGLRPGQWMNMSISPASSNTVDWFLRQSYGAEAALAARGGPSLWDAVEADLAAPAADGAPLFHPFLYGSPYDVPASAAFLGLRSWHGRADMLRAVVEGVVFNHRHHCDALRSAFPADRARITGGGTSRERPARLFADALGLPVEVPEATEVGALGAALVAAVGVGLHGSLDDAVRRACRVTARYLPDAERHAALTRRFERYLALADALRPHWSDG</sequence>
<dbReference type="AlphaFoldDB" id="A0A4Q2RDR9"/>
<dbReference type="GO" id="GO:0016301">
    <property type="term" value="F:kinase activity"/>
    <property type="evidence" value="ECO:0007669"/>
    <property type="project" value="UniProtKB-KW"/>
</dbReference>
<dbReference type="GO" id="GO:0005975">
    <property type="term" value="P:carbohydrate metabolic process"/>
    <property type="evidence" value="ECO:0007669"/>
    <property type="project" value="InterPro"/>
</dbReference>
<dbReference type="InterPro" id="IPR043129">
    <property type="entry name" value="ATPase_NBD"/>
</dbReference>
<dbReference type="InterPro" id="IPR000577">
    <property type="entry name" value="Carb_kinase_FGGY"/>
</dbReference>
<dbReference type="GO" id="GO:0016773">
    <property type="term" value="F:phosphotransferase activity, alcohol group as acceptor"/>
    <property type="evidence" value="ECO:0007669"/>
    <property type="project" value="InterPro"/>
</dbReference>
<keyword evidence="3 4" id="KW-0418">Kinase</keyword>
<accession>A0A4Q2RDR9</accession>
<dbReference type="InterPro" id="IPR018484">
    <property type="entry name" value="FGGY_N"/>
</dbReference>
<dbReference type="RefSeq" id="WP_165361323.1">
    <property type="nucleotide sequence ID" value="NZ_QYBC01000009.1"/>
</dbReference>
<dbReference type="Proteomes" id="UP000289411">
    <property type="component" value="Unassembled WGS sequence"/>
</dbReference>
<keyword evidence="2 4" id="KW-0808">Transferase</keyword>
<dbReference type="InterPro" id="IPR018483">
    <property type="entry name" value="Carb_kinase_FGGY_CS"/>
</dbReference>
<evidence type="ECO:0000256" key="2">
    <source>
        <dbReference type="ARBA" id="ARBA00022679"/>
    </source>
</evidence>
<proteinExistence type="inferred from homology"/>
<protein>
    <submittedName>
        <fullName evidence="7">Carbohydrate kinase</fullName>
    </submittedName>
</protein>
<dbReference type="PANTHER" id="PTHR43095">
    <property type="entry name" value="SUGAR KINASE"/>
    <property type="match status" value="1"/>
</dbReference>
<dbReference type="PIRSF" id="PIRSF000538">
    <property type="entry name" value="GlpK"/>
    <property type="match status" value="1"/>
</dbReference>
<organism evidence="7 8">
    <name type="scientific">Lichenibacterium ramalinae</name>
    <dbReference type="NCBI Taxonomy" id="2316527"/>
    <lineage>
        <taxon>Bacteria</taxon>
        <taxon>Pseudomonadati</taxon>
        <taxon>Pseudomonadota</taxon>
        <taxon>Alphaproteobacteria</taxon>
        <taxon>Hyphomicrobiales</taxon>
        <taxon>Lichenihabitantaceae</taxon>
        <taxon>Lichenibacterium</taxon>
    </lineage>
</organism>
<evidence type="ECO:0000259" key="6">
    <source>
        <dbReference type="Pfam" id="PF02782"/>
    </source>
</evidence>
<feature type="domain" description="Carbohydrate kinase FGGY C-terminal" evidence="6">
    <location>
        <begin position="255"/>
        <end position="443"/>
    </location>
</feature>
<evidence type="ECO:0000313" key="8">
    <source>
        <dbReference type="Proteomes" id="UP000289411"/>
    </source>
</evidence>
<evidence type="ECO:0000256" key="3">
    <source>
        <dbReference type="ARBA" id="ARBA00022777"/>
    </source>
</evidence>
<name>A0A4Q2RDR9_9HYPH</name>